<name>A0A4U0NIM4_9ACTN</name>
<dbReference type="PANTHER" id="PTHR43422">
    <property type="entry name" value="THIAMINE THIAZOLE SYNTHASE"/>
    <property type="match status" value="1"/>
</dbReference>
<dbReference type="Gene3D" id="3.50.50.60">
    <property type="entry name" value="FAD/NAD(P)-binding domain"/>
    <property type="match status" value="1"/>
</dbReference>
<organism evidence="1 2">
    <name type="scientific">Streptomyces piniterrae</name>
    <dbReference type="NCBI Taxonomy" id="2571125"/>
    <lineage>
        <taxon>Bacteria</taxon>
        <taxon>Bacillati</taxon>
        <taxon>Actinomycetota</taxon>
        <taxon>Actinomycetes</taxon>
        <taxon>Kitasatosporales</taxon>
        <taxon>Streptomycetaceae</taxon>
        <taxon>Streptomyces</taxon>
    </lineage>
</organism>
<gene>
    <name evidence="1" type="ORF">FCH28_13070</name>
</gene>
<dbReference type="AlphaFoldDB" id="A0A4U0NIM4"/>
<dbReference type="Proteomes" id="UP000308697">
    <property type="component" value="Unassembled WGS sequence"/>
</dbReference>
<dbReference type="Pfam" id="PF13450">
    <property type="entry name" value="NAD_binding_8"/>
    <property type="match status" value="1"/>
</dbReference>
<evidence type="ECO:0000313" key="2">
    <source>
        <dbReference type="Proteomes" id="UP000308697"/>
    </source>
</evidence>
<comment type="caution">
    <text evidence="1">The sequence shown here is derived from an EMBL/GenBank/DDBJ whole genome shotgun (WGS) entry which is preliminary data.</text>
</comment>
<dbReference type="SUPFAM" id="SSF51905">
    <property type="entry name" value="FAD/NAD(P)-binding domain"/>
    <property type="match status" value="1"/>
</dbReference>
<keyword evidence="2" id="KW-1185">Reference proteome</keyword>
<reference evidence="1 2" key="1">
    <citation type="submission" date="2019-04" db="EMBL/GenBank/DDBJ databases">
        <title>Streptomyces piniterrae sp. nov., a heliquinomycin-producing actinomycete isolated from rhizosphere soil of Pinus yunnanensis.</title>
        <authorList>
            <person name="Zhuang X."/>
            <person name="Zhao J."/>
        </authorList>
    </citation>
    <scope>NUCLEOTIDE SEQUENCE [LARGE SCALE GENOMIC DNA]</scope>
    <source>
        <strain evidence="2">jys28</strain>
    </source>
</reference>
<dbReference type="OrthoDB" id="9790035at2"/>
<accession>A0A4U0NIM4</accession>
<evidence type="ECO:0000313" key="1">
    <source>
        <dbReference type="EMBL" id="TJZ54125.1"/>
    </source>
</evidence>
<sequence length="452" mass="48534">MPMDTDVRHAVVIGAGMAGLAAARVLADRFEVVTVIERDTLPSASTPRAGVPQAHHVHGLLALGAEVFEGYFPGLRAELEQAGAPVWDWGEGLCAVLPNGTPPPTTMGMPIQTFSRPLLEHVLRQRVTALKPVTLRDGLTVTGLRTAAPGKVTGVRVKGKDGGDAEEIAADLVVDASGRSSHLPQWLAALGLSSPRTTTVDAQVGYASRTYSYPDGQAPPSWRGLLQPLRAPDFHKGCYAIQIENNALHVTLHGANGTQLPHNDDDFLAFAKTLRGPIADTIGSLTPTSAVRRYARTVNRKIAYHRLARWPDGLIALGDSVCTFNPAYGQGMTVAALEARLLEQMLGNRRAGTPLDGQAFQKRLARVTASSWLMATTPDRAWEKSPPAWPVKAGNWFMNRLIDTVPQDPRLYTAFSGMFHMTAGPLTLADPRLLSRVLIGPRPGGSPRMATA</sequence>
<dbReference type="EMBL" id="SUMB01000004">
    <property type="protein sequence ID" value="TJZ54125.1"/>
    <property type="molecule type" value="Genomic_DNA"/>
</dbReference>
<proteinExistence type="predicted"/>
<dbReference type="PANTHER" id="PTHR43422:SF3">
    <property type="entry name" value="THIAMINE THIAZOLE SYNTHASE"/>
    <property type="match status" value="1"/>
</dbReference>
<dbReference type="InterPro" id="IPR036188">
    <property type="entry name" value="FAD/NAD-bd_sf"/>
</dbReference>
<protein>
    <submittedName>
        <fullName evidence="1">FAD-dependent oxidoreductase</fullName>
    </submittedName>
</protein>
<dbReference type="RefSeq" id="WP_136740052.1">
    <property type="nucleotide sequence ID" value="NZ_SUMB01000004.1"/>
</dbReference>